<gene>
    <name evidence="1" type="ORF">AVEN_136613_1</name>
</gene>
<proteinExistence type="predicted"/>
<reference evidence="1 2" key="1">
    <citation type="journal article" date="2019" name="Sci. Rep.">
        <title>Orb-weaving spider Araneus ventricosus genome elucidates the spidroin gene catalogue.</title>
        <authorList>
            <person name="Kono N."/>
            <person name="Nakamura H."/>
            <person name="Ohtoshi R."/>
            <person name="Moran D.A.P."/>
            <person name="Shinohara A."/>
            <person name="Yoshida Y."/>
            <person name="Fujiwara M."/>
            <person name="Mori M."/>
            <person name="Tomita M."/>
            <person name="Arakawa K."/>
        </authorList>
    </citation>
    <scope>NUCLEOTIDE SEQUENCE [LARGE SCALE GENOMIC DNA]</scope>
</reference>
<comment type="caution">
    <text evidence="1">The sequence shown here is derived from an EMBL/GenBank/DDBJ whole genome shotgun (WGS) entry which is preliminary data.</text>
</comment>
<name>A0A4Y2CAJ3_ARAVE</name>
<accession>A0A4Y2CAJ3</accession>
<evidence type="ECO:0000313" key="2">
    <source>
        <dbReference type="Proteomes" id="UP000499080"/>
    </source>
</evidence>
<dbReference type="AlphaFoldDB" id="A0A4Y2CAJ3"/>
<dbReference type="EMBL" id="BGPR01000164">
    <property type="protein sequence ID" value="GBM01054.1"/>
    <property type="molecule type" value="Genomic_DNA"/>
</dbReference>
<keyword evidence="2" id="KW-1185">Reference proteome</keyword>
<organism evidence="1 2">
    <name type="scientific">Araneus ventricosus</name>
    <name type="common">Orbweaver spider</name>
    <name type="synonym">Epeira ventricosa</name>
    <dbReference type="NCBI Taxonomy" id="182803"/>
    <lineage>
        <taxon>Eukaryota</taxon>
        <taxon>Metazoa</taxon>
        <taxon>Ecdysozoa</taxon>
        <taxon>Arthropoda</taxon>
        <taxon>Chelicerata</taxon>
        <taxon>Arachnida</taxon>
        <taxon>Araneae</taxon>
        <taxon>Araneomorphae</taxon>
        <taxon>Entelegynae</taxon>
        <taxon>Araneoidea</taxon>
        <taxon>Araneidae</taxon>
        <taxon>Araneus</taxon>
    </lineage>
</organism>
<sequence>MKLELYVISLSEIRGSPFYLTAFPFQPSPTCLLFNLPPSFPFCASCPHVRQHPLQGIPLAMWVDFDTDLTLREASRFRVFIFPLTCQDRRYHRGYLVCSQPEGHKLAAARIENSTSIRHFRPSSSIPPLTPVPAGWAPE</sequence>
<protein>
    <submittedName>
        <fullName evidence="1">Uncharacterized protein</fullName>
    </submittedName>
</protein>
<dbReference type="Proteomes" id="UP000499080">
    <property type="component" value="Unassembled WGS sequence"/>
</dbReference>
<evidence type="ECO:0000313" key="1">
    <source>
        <dbReference type="EMBL" id="GBM01054.1"/>
    </source>
</evidence>